<dbReference type="Proteomes" id="UP000029692">
    <property type="component" value="Unassembled WGS sequence"/>
</dbReference>
<dbReference type="AlphaFoldDB" id="A0A098R096"/>
<protein>
    <submittedName>
        <fullName evidence="2">Uncharacterized protein</fullName>
    </submittedName>
</protein>
<reference evidence="2 3" key="1">
    <citation type="submission" date="2014-05" db="EMBL/GenBank/DDBJ databases">
        <title>De novo Genome Sequence of Spirocheata sp.</title>
        <authorList>
            <person name="Shivani Y."/>
            <person name="Subhash Y."/>
            <person name="Tushar L."/>
            <person name="Sasikala C."/>
            <person name="Ramana C.V."/>
        </authorList>
    </citation>
    <scope>NUCLEOTIDE SEQUENCE [LARGE SCALE GENOMIC DNA]</scope>
    <source>
        <strain evidence="2 3">JC230</strain>
    </source>
</reference>
<keyword evidence="1" id="KW-1133">Transmembrane helix</keyword>
<comment type="caution">
    <text evidence="2">The sequence shown here is derived from an EMBL/GenBank/DDBJ whole genome shotgun (WGS) entry which is preliminary data.</text>
</comment>
<organism evidence="2 3">
    <name type="scientific">Spirochaeta lutea</name>
    <dbReference type="NCBI Taxonomy" id="1480694"/>
    <lineage>
        <taxon>Bacteria</taxon>
        <taxon>Pseudomonadati</taxon>
        <taxon>Spirochaetota</taxon>
        <taxon>Spirochaetia</taxon>
        <taxon>Spirochaetales</taxon>
        <taxon>Spirochaetaceae</taxon>
        <taxon>Spirochaeta</taxon>
    </lineage>
</organism>
<feature type="transmembrane region" description="Helical" evidence="1">
    <location>
        <begin position="6"/>
        <end position="26"/>
    </location>
</feature>
<accession>A0A098R096</accession>
<gene>
    <name evidence="2" type="ORF">DC28_05340</name>
</gene>
<evidence type="ECO:0000256" key="1">
    <source>
        <dbReference type="SAM" id="Phobius"/>
    </source>
</evidence>
<dbReference type="RefSeq" id="WP_037546609.1">
    <property type="nucleotide sequence ID" value="NZ_JNUP01000046.1"/>
</dbReference>
<evidence type="ECO:0000313" key="3">
    <source>
        <dbReference type="Proteomes" id="UP000029692"/>
    </source>
</evidence>
<keyword evidence="1" id="KW-0472">Membrane</keyword>
<sequence>MHGLVIGPFGMLLGMVIVYHAASLLWNSLHTRNWKKLTWQSSASLDEEHNTGQVIQVFRLAKRRGGKVKVSDVVIALGITPKKAENLLLEMSDGYHVVMDVDSDGHMIFTIPDFLVGKKG</sequence>
<keyword evidence="1" id="KW-0812">Transmembrane</keyword>
<dbReference type="EMBL" id="JNUP01000046">
    <property type="protein sequence ID" value="KGE73118.1"/>
    <property type="molecule type" value="Genomic_DNA"/>
</dbReference>
<evidence type="ECO:0000313" key="2">
    <source>
        <dbReference type="EMBL" id="KGE73118.1"/>
    </source>
</evidence>
<keyword evidence="3" id="KW-1185">Reference proteome</keyword>
<proteinExistence type="predicted"/>
<dbReference type="OrthoDB" id="370220at2"/>
<name>A0A098R096_9SPIO</name>